<dbReference type="SUPFAM" id="SSF48403">
    <property type="entry name" value="Ankyrin repeat"/>
    <property type="match status" value="1"/>
</dbReference>
<dbReference type="Proteomes" id="UP000835052">
    <property type="component" value="Unassembled WGS sequence"/>
</dbReference>
<evidence type="ECO:0000256" key="11">
    <source>
        <dbReference type="SAM" id="Phobius"/>
    </source>
</evidence>
<dbReference type="NCBIfam" id="TIGR00870">
    <property type="entry name" value="trp"/>
    <property type="match status" value="1"/>
</dbReference>
<feature type="transmembrane region" description="Helical" evidence="11">
    <location>
        <begin position="592"/>
        <end position="611"/>
    </location>
</feature>
<reference evidence="13" key="1">
    <citation type="submission" date="2020-10" db="EMBL/GenBank/DDBJ databases">
        <authorList>
            <person name="Kikuchi T."/>
        </authorList>
    </citation>
    <scope>NUCLEOTIDE SEQUENCE</scope>
    <source>
        <strain evidence="13">NKZ352</strain>
    </source>
</reference>
<proteinExistence type="predicted"/>
<evidence type="ECO:0000256" key="8">
    <source>
        <dbReference type="ARBA" id="ARBA00023136"/>
    </source>
</evidence>
<evidence type="ECO:0000256" key="2">
    <source>
        <dbReference type="ARBA" id="ARBA00022448"/>
    </source>
</evidence>
<comment type="subcellular location">
    <subcellularLocation>
        <location evidence="1">Membrane</location>
        <topology evidence="1">Multi-pass membrane protein</topology>
    </subcellularLocation>
</comment>
<keyword evidence="5 11" id="KW-1133">Transmembrane helix</keyword>
<dbReference type="OrthoDB" id="2373987at2759"/>
<evidence type="ECO:0000256" key="4">
    <source>
        <dbReference type="ARBA" id="ARBA00022737"/>
    </source>
</evidence>
<dbReference type="GO" id="GO:0005886">
    <property type="term" value="C:plasma membrane"/>
    <property type="evidence" value="ECO:0007669"/>
    <property type="project" value="TreeGrafter"/>
</dbReference>
<evidence type="ECO:0000256" key="1">
    <source>
        <dbReference type="ARBA" id="ARBA00004141"/>
    </source>
</evidence>
<evidence type="ECO:0000313" key="13">
    <source>
        <dbReference type="EMBL" id="CAD6188461.1"/>
    </source>
</evidence>
<evidence type="ECO:0000256" key="6">
    <source>
        <dbReference type="ARBA" id="ARBA00023043"/>
    </source>
</evidence>
<dbReference type="Pfam" id="PF12796">
    <property type="entry name" value="Ank_2"/>
    <property type="match status" value="1"/>
</dbReference>
<dbReference type="Pfam" id="PF00520">
    <property type="entry name" value="Ion_trans"/>
    <property type="match status" value="1"/>
</dbReference>
<keyword evidence="7" id="KW-0406">Ion transport</keyword>
<sequence>MSDSGADHSDGDFIAPPPPLLLPSSSIENEVRLREKQFLLSCERGDIGSVRKLLDNIGGEPFNLNCVDPLGRSALLMAIENENIEMIELLLDHNIETGDAILYAIGEENVEAVEIIVAHLEKIEKFDAERQGVEITEHSAFTPDITPIVLAAHKDNYECIKLFLDKKGGVPHPHDVRCSCSECHVAREDDSLRLSRSRLNAYRALTSPSLICLSARDPILYAFELSWELRRLSYIENEFRSEYQELSQKCQKFCVHMLDQVRGSKELEIVLNYTANAWHQEQLARLKLAIQLAQKRFVAHPNCQQLLVDMWYEGVHFVRNTCGFFRFAFYLLTMMSFPIFAIIYLVAPSSQLGQFVKKPFIKFLAHSGSYVFFLLLLIMASQQVNIVDSTFQREDVIHRKETRGPPPTIIEWAIFAWIKQLWDCGLHDYCRNLWNILDFITNALYLCTAALRAVSYLQVEKEASNPKMFHIARHLHRRDWDAWDPTLVSECVFATANIFSSLKLVHIFTVNPYLGPLKISLGRMVIDIVKFFLVYALVLFAFACGLHQLLWYYARMRHSECEQYEKWKSNNVGPAPRNLEPYKDSCDDKYKATLSIYHTAETLFWALFGLVDLQHFRLKEDHLLSEWTGKTIFGSYCCCSIIVLLNMLIAMMSNSYQYISNQADVEWKFARSKLFLEYFDDTATLPPPFNILPSPKTFYYGFRWIMDRYCNCSKFIQLGKHKSIRNQKILRVVNDRENNYRFVTRNLVKRYVAQMQRTKQQNVGVTEDDVNEIKQDISAFRYELLDILRKAGFQTGHTDITQKTFSRNKKKAAMVERRLKKAGTPVEMPVPNIFKIKPQDTPPHAPDVRKKSFSFQPPRFNWNVLKKRNGSKRNRHAKSLSFDVNAIEELHLPTCSNHRRAPLQKQGKESLEDYENTSIDEIL</sequence>
<dbReference type="InterPro" id="IPR005821">
    <property type="entry name" value="Ion_trans_dom"/>
</dbReference>
<evidence type="ECO:0000259" key="12">
    <source>
        <dbReference type="SMART" id="SM01420"/>
    </source>
</evidence>
<keyword evidence="6" id="KW-0040">ANK repeat</keyword>
<evidence type="ECO:0000256" key="3">
    <source>
        <dbReference type="ARBA" id="ARBA00022692"/>
    </source>
</evidence>
<dbReference type="InterPro" id="IPR036770">
    <property type="entry name" value="Ankyrin_rpt-contain_sf"/>
</dbReference>
<keyword evidence="2" id="KW-0813">Transport</keyword>
<protein>
    <recommendedName>
        <fullName evidence="12">Transient receptor ion channel domain-containing protein</fullName>
    </recommendedName>
</protein>
<keyword evidence="8 11" id="KW-0472">Membrane</keyword>
<gene>
    <name evidence="13" type="ORF">CAUJ_LOCUS4380</name>
</gene>
<feature type="transmembrane region" description="Helical" evidence="11">
    <location>
        <begin position="631"/>
        <end position="652"/>
    </location>
</feature>
<dbReference type="SMART" id="SM01420">
    <property type="entry name" value="TRP_2"/>
    <property type="match status" value="1"/>
</dbReference>
<keyword evidence="3 11" id="KW-0812">Transmembrane</keyword>
<evidence type="ECO:0000313" key="14">
    <source>
        <dbReference type="Proteomes" id="UP000835052"/>
    </source>
</evidence>
<feature type="transmembrane region" description="Helical" evidence="11">
    <location>
        <begin position="327"/>
        <end position="347"/>
    </location>
</feature>
<name>A0A8S1GYW6_9PELO</name>
<dbReference type="GO" id="GO:0034703">
    <property type="term" value="C:cation channel complex"/>
    <property type="evidence" value="ECO:0007669"/>
    <property type="project" value="TreeGrafter"/>
</dbReference>
<dbReference type="FunFam" id="1.25.40.20:FF:000409">
    <property type="entry name" value="TRP (Transient receptor potential) channel family"/>
    <property type="match status" value="1"/>
</dbReference>
<dbReference type="InterPro" id="IPR002153">
    <property type="entry name" value="TRPC_channel"/>
</dbReference>
<feature type="transmembrane region" description="Helical" evidence="11">
    <location>
        <begin position="532"/>
        <end position="554"/>
    </location>
</feature>
<dbReference type="GO" id="GO:0015279">
    <property type="term" value="F:store-operated calcium channel activity"/>
    <property type="evidence" value="ECO:0007669"/>
    <property type="project" value="TreeGrafter"/>
</dbReference>
<keyword evidence="4" id="KW-0677">Repeat</keyword>
<dbReference type="EMBL" id="CAJGYM010000008">
    <property type="protein sequence ID" value="CAD6188461.1"/>
    <property type="molecule type" value="Genomic_DNA"/>
</dbReference>
<evidence type="ECO:0000256" key="10">
    <source>
        <dbReference type="SAM" id="MobiDB-lite"/>
    </source>
</evidence>
<dbReference type="PANTHER" id="PTHR10117:SF54">
    <property type="entry name" value="TRANSIENT RECEPTOR POTENTIAL-GAMMA PROTEIN"/>
    <property type="match status" value="1"/>
</dbReference>
<dbReference type="PRINTS" id="PR01097">
    <property type="entry name" value="TRNSRECEPTRP"/>
</dbReference>
<accession>A0A8S1GYW6</accession>
<dbReference type="SMART" id="SM00248">
    <property type="entry name" value="ANK"/>
    <property type="match status" value="2"/>
</dbReference>
<evidence type="ECO:0000256" key="7">
    <source>
        <dbReference type="ARBA" id="ARBA00023065"/>
    </source>
</evidence>
<feature type="region of interest" description="Disordered" evidence="10">
    <location>
        <begin position="898"/>
        <end position="923"/>
    </location>
</feature>
<dbReference type="Gene3D" id="1.25.40.20">
    <property type="entry name" value="Ankyrin repeat-containing domain"/>
    <property type="match status" value="1"/>
</dbReference>
<evidence type="ECO:0000256" key="5">
    <source>
        <dbReference type="ARBA" id="ARBA00022989"/>
    </source>
</evidence>
<keyword evidence="9" id="KW-0407">Ion channel</keyword>
<dbReference type="InterPro" id="IPR013555">
    <property type="entry name" value="TRP_dom"/>
</dbReference>
<organism evidence="13 14">
    <name type="scientific">Caenorhabditis auriculariae</name>
    <dbReference type="NCBI Taxonomy" id="2777116"/>
    <lineage>
        <taxon>Eukaryota</taxon>
        <taxon>Metazoa</taxon>
        <taxon>Ecdysozoa</taxon>
        <taxon>Nematoda</taxon>
        <taxon>Chromadorea</taxon>
        <taxon>Rhabditida</taxon>
        <taxon>Rhabditina</taxon>
        <taxon>Rhabditomorpha</taxon>
        <taxon>Rhabditoidea</taxon>
        <taxon>Rhabditidae</taxon>
        <taxon>Peloderinae</taxon>
        <taxon>Caenorhabditis</taxon>
    </lineage>
</organism>
<feature type="transmembrane region" description="Helical" evidence="11">
    <location>
        <begin position="359"/>
        <end position="380"/>
    </location>
</feature>
<evidence type="ECO:0000256" key="9">
    <source>
        <dbReference type="ARBA" id="ARBA00023303"/>
    </source>
</evidence>
<dbReference type="Pfam" id="PF08344">
    <property type="entry name" value="TRP_2"/>
    <property type="match status" value="1"/>
</dbReference>
<dbReference type="AlphaFoldDB" id="A0A8S1GYW6"/>
<dbReference type="InterPro" id="IPR002110">
    <property type="entry name" value="Ankyrin_rpt"/>
</dbReference>
<feature type="domain" description="Transient receptor ion channel" evidence="12">
    <location>
        <begin position="178"/>
        <end position="240"/>
    </location>
</feature>
<dbReference type="PANTHER" id="PTHR10117">
    <property type="entry name" value="TRANSIENT RECEPTOR POTENTIAL CHANNEL"/>
    <property type="match status" value="1"/>
</dbReference>
<dbReference type="GO" id="GO:0070679">
    <property type="term" value="F:inositol 1,4,5 trisphosphate binding"/>
    <property type="evidence" value="ECO:0007669"/>
    <property type="project" value="TreeGrafter"/>
</dbReference>
<dbReference type="GO" id="GO:0051480">
    <property type="term" value="P:regulation of cytosolic calcium ion concentration"/>
    <property type="evidence" value="ECO:0007669"/>
    <property type="project" value="TreeGrafter"/>
</dbReference>
<keyword evidence="14" id="KW-1185">Reference proteome</keyword>
<comment type="caution">
    <text evidence="13">The sequence shown here is derived from an EMBL/GenBank/DDBJ whole genome shotgun (WGS) entry which is preliminary data.</text>
</comment>